<feature type="disulfide bond" evidence="3">
    <location>
        <begin position="162"/>
        <end position="205"/>
    </location>
</feature>
<dbReference type="PANTHER" id="PTHR46343:SF2">
    <property type="entry name" value="SUSHI_VON WILLEBRAND FACTOR TYPE A_EGF_PENTRAXIN DOMAIN-CONTAINING 1"/>
    <property type="match status" value="1"/>
</dbReference>
<feature type="domain" description="HYR" evidence="5">
    <location>
        <begin position="72"/>
        <end position="159"/>
    </location>
</feature>
<evidence type="ECO:0000256" key="4">
    <source>
        <dbReference type="SAM" id="MobiDB-lite"/>
    </source>
</evidence>
<dbReference type="InterPro" id="IPR000436">
    <property type="entry name" value="Sushi_SCR_CCP_dom"/>
</dbReference>
<feature type="domain" description="Sushi" evidence="6">
    <location>
        <begin position="160"/>
        <end position="222"/>
    </location>
</feature>
<proteinExistence type="predicted"/>
<dbReference type="RefSeq" id="XP_014678077.1">
    <property type="nucleotide sequence ID" value="XM_014822591.1"/>
</dbReference>
<evidence type="ECO:0000313" key="9">
    <source>
        <dbReference type="RefSeq" id="XP_014678078.1"/>
    </source>
</evidence>
<dbReference type="InterPro" id="IPR011641">
    <property type="entry name" value="Tyr-kin_ephrin_A/B_rcpt-like"/>
</dbReference>
<dbReference type="RefSeq" id="XP_014678078.1">
    <property type="nucleotide sequence ID" value="XM_014822592.1"/>
</dbReference>
<feature type="compositionally biased region" description="Basic and acidic residues" evidence="4">
    <location>
        <begin position="287"/>
        <end position="302"/>
    </location>
</feature>
<dbReference type="Gene3D" id="2.10.70.10">
    <property type="entry name" value="Complement Module, domain 1"/>
    <property type="match status" value="1"/>
</dbReference>
<organism evidence="7 8">
    <name type="scientific">Priapulus caudatus</name>
    <name type="common">Priapulid worm</name>
    <dbReference type="NCBI Taxonomy" id="37621"/>
    <lineage>
        <taxon>Eukaryota</taxon>
        <taxon>Metazoa</taxon>
        <taxon>Ecdysozoa</taxon>
        <taxon>Scalidophora</taxon>
        <taxon>Priapulida</taxon>
        <taxon>Priapulimorpha</taxon>
        <taxon>Priapulimorphida</taxon>
        <taxon>Priapulidae</taxon>
        <taxon>Priapulus</taxon>
    </lineage>
</organism>
<gene>
    <name evidence="8 9" type="primary">LOC106817883</name>
</gene>
<evidence type="ECO:0000259" key="6">
    <source>
        <dbReference type="PROSITE" id="PS50923"/>
    </source>
</evidence>
<keyword evidence="3" id="KW-0768">Sushi</keyword>
<dbReference type="InterPro" id="IPR003410">
    <property type="entry name" value="HYR_dom"/>
</dbReference>
<name>A0ABM1F0V6_PRICU</name>
<dbReference type="PROSITE" id="PS50825">
    <property type="entry name" value="HYR"/>
    <property type="match status" value="1"/>
</dbReference>
<reference evidence="8 9" key="1">
    <citation type="submission" date="2025-05" db="UniProtKB">
        <authorList>
            <consortium name="RefSeq"/>
        </authorList>
    </citation>
    <scope>IDENTIFICATION</scope>
</reference>
<dbReference type="SUPFAM" id="SSF57184">
    <property type="entry name" value="Growth factor receptor domain"/>
    <property type="match status" value="1"/>
</dbReference>
<evidence type="ECO:0000256" key="3">
    <source>
        <dbReference type="PROSITE-ProRule" id="PRU00302"/>
    </source>
</evidence>
<evidence type="ECO:0000313" key="8">
    <source>
        <dbReference type="RefSeq" id="XP_014678077.1"/>
    </source>
</evidence>
<dbReference type="SMART" id="SM01411">
    <property type="entry name" value="Ephrin_rec_like"/>
    <property type="match status" value="1"/>
</dbReference>
<keyword evidence="7" id="KW-1185">Reference proteome</keyword>
<keyword evidence="2 3" id="KW-1015">Disulfide bond</keyword>
<dbReference type="Proteomes" id="UP000695022">
    <property type="component" value="Unplaced"/>
</dbReference>
<evidence type="ECO:0000256" key="1">
    <source>
        <dbReference type="ARBA" id="ARBA00022737"/>
    </source>
</evidence>
<comment type="caution">
    <text evidence="3">Lacks conserved residue(s) required for the propagation of feature annotation.</text>
</comment>
<dbReference type="GeneID" id="106817883"/>
<accession>A0ABM1F0V6</accession>
<dbReference type="Gene3D" id="2.10.50.10">
    <property type="entry name" value="Tumor Necrosis Factor Receptor, subunit A, domain 2"/>
    <property type="match status" value="1"/>
</dbReference>
<dbReference type="Pfam" id="PF07699">
    <property type="entry name" value="Ephrin_rec_like"/>
    <property type="match status" value="1"/>
</dbReference>
<evidence type="ECO:0000256" key="2">
    <source>
        <dbReference type="ARBA" id="ARBA00023157"/>
    </source>
</evidence>
<protein>
    <submittedName>
        <fullName evidence="8 9">Sushi, von Willebrand factor type A, EGF and pentraxin domain-containing protein 1-like</fullName>
    </submittedName>
</protein>
<dbReference type="PROSITE" id="PS50923">
    <property type="entry name" value="SUSHI"/>
    <property type="match status" value="1"/>
</dbReference>
<sequence length="324" mass="36378">MADVNKGASIRKDPTTAHAQPDSRGVTEHALASPAWVLRSAVFPAGVTEIEWSAYSTDRLKRDECTMKVHVLDKQLPSVSRCPASIEVVTSEEVQESQNYPPAVSWQEPEFTDNVHVQSVSKTHEPGERFERGDFVVKYVATDSSGNEATCEFGVSIKWRECDPPTGPENGNPNCVKWMYGMFCKPTCNESYTGYQLAGHKVYMCGGDATWYPSRHMPDCTPYTRYIRNVSCTPGYEPRLSDYKCVACPRGKYLPENATTCVPCEIGTYQDEFGQTSCKRCPAGRGSKADARNAEECGEARMRRNSNKNRRRRRKKRRHSSARS</sequence>
<keyword evidence="1" id="KW-0677">Repeat</keyword>
<dbReference type="PANTHER" id="PTHR46343">
    <property type="entry name" value="HYR DOMAIN-CONTAINING PROTEIN"/>
    <property type="match status" value="1"/>
</dbReference>
<dbReference type="InterPro" id="IPR043555">
    <property type="entry name" value="SRPX-like"/>
</dbReference>
<feature type="region of interest" description="Disordered" evidence="4">
    <location>
        <begin position="1"/>
        <end position="26"/>
    </location>
</feature>
<dbReference type="InterPro" id="IPR009030">
    <property type="entry name" value="Growth_fac_rcpt_cys_sf"/>
</dbReference>
<evidence type="ECO:0000313" key="7">
    <source>
        <dbReference type="Proteomes" id="UP000695022"/>
    </source>
</evidence>
<feature type="region of interest" description="Disordered" evidence="4">
    <location>
        <begin position="282"/>
        <end position="324"/>
    </location>
</feature>
<dbReference type="Pfam" id="PF02494">
    <property type="entry name" value="HYR"/>
    <property type="match status" value="1"/>
</dbReference>
<evidence type="ECO:0000259" key="5">
    <source>
        <dbReference type="PROSITE" id="PS50825"/>
    </source>
</evidence>
<feature type="compositionally biased region" description="Basic residues" evidence="4">
    <location>
        <begin position="303"/>
        <end position="324"/>
    </location>
</feature>